<proteinExistence type="predicted"/>
<evidence type="ECO:0000313" key="2">
    <source>
        <dbReference type="Proteomes" id="UP000422519"/>
    </source>
</evidence>
<evidence type="ECO:0000313" key="1">
    <source>
        <dbReference type="EMBL" id="BBM92259.1"/>
    </source>
</evidence>
<dbReference type="AlphaFoldDB" id="A0AAD1LSA7"/>
<reference evidence="1" key="1">
    <citation type="journal article" date="2019" name="Front. Microbiol.">
        <title>Genomic features of Rickettsia heilongjiangensis revealed by intraspecies comparison and detailed comparison with Rickettsia japonica.</title>
        <authorList>
            <person name="Kasama K."/>
            <person name="Fujita H."/>
            <person name="Yamamoto S."/>
            <person name="Ooka T."/>
            <person name="Gotoh Y."/>
            <person name="Ogura Y."/>
            <person name="Ando S."/>
            <person name="Hayashi T."/>
        </authorList>
    </citation>
    <scope>NUCLEOTIDE SEQUENCE</scope>
    <source>
        <strain evidence="1">HCN-13</strain>
    </source>
</reference>
<name>A0AAD1LSA7_RICCR</name>
<sequence length="49" mass="5388">MLEKNPNTKTYFLGSVYSGHGSGSDLNGSANYLINIYTFFANALKLKIN</sequence>
<gene>
    <name evidence="1" type="ORF">RHHCN13_01190</name>
</gene>
<protein>
    <submittedName>
        <fullName evidence="1">Uncharacterized protein</fullName>
    </submittedName>
</protein>
<dbReference type="Proteomes" id="UP000422519">
    <property type="component" value="Chromosome"/>
</dbReference>
<organism evidence="1 2">
    <name type="scientific">Rickettsia conorii subsp. heilongjiangensis</name>
    <dbReference type="NCBI Taxonomy" id="226665"/>
    <lineage>
        <taxon>Bacteria</taxon>
        <taxon>Pseudomonadati</taxon>
        <taxon>Pseudomonadota</taxon>
        <taxon>Alphaproteobacteria</taxon>
        <taxon>Rickettsiales</taxon>
        <taxon>Rickettsiaceae</taxon>
        <taxon>Rickettsieae</taxon>
        <taxon>Rickettsia</taxon>
        <taxon>spotted fever group</taxon>
    </lineage>
</organism>
<accession>A0AAD1LSA7</accession>
<dbReference type="EMBL" id="AP019863">
    <property type="protein sequence ID" value="BBM92259.1"/>
    <property type="molecule type" value="Genomic_DNA"/>
</dbReference>